<evidence type="ECO:0000313" key="7">
    <source>
        <dbReference type="Proteomes" id="UP001152797"/>
    </source>
</evidence>
<feature type="compositionally biased region" description="Polar residues" evidence="1">
    <location>
        <begin position="43"/>
        <end position="54"/>
    </location>
</feature>
<comment type="caution">
    <text evidence="4">The sequence shown here is derived from an EMBL/GenBank/DDBJ whole genome shotgun (WGS) entry which is preliminary data.</text>
</comment>
<feature type="chain" id="PRO_5043272239" evidence="3">
    <location>
        <begin position="18"/>
        <end position="454"/>
    </location>
</feature>
<gene>
    <name evidence="4" type="ORF">C1SCF055_LOCUS16184</name>
</gene>
<feature type="compositionally biased region" description="Pro residues" evidence="1">
    <location>
        <begin position="100"/>
        <end position="112"/>
    </location>
</feature>
<protein>
    <submittedName>
        <fullName evidence="6">Calcium-binding protein 8</fullName>
    </submittedName>
</protein>
<feature type="region of interest" description="Disordered" evidence="1">
    <location>
        <begin position="98"/>
        <end position="122"/>
    </location>
</feature>
<dbReference type="Proteomes" id="UP001152797">
    <property type="component" value="Unassembled WGS sequence"/>
</dbReference>
<evidence type="ECO:0000313" key="6">
    <source>
        <dbReference type="EMBL" id="CAL4776400.1"/>
    </source>
</evidence>
<feature type="non-terminal residue" evidence="4">
    <location>
        <position position="1"/>
    </location>
</feature>
<evidence type="ECO:0000256" key="3">
    <source>
        <dbReference type="SAM" id="SignalP"/>
    </source>
</evidence>
<evidence type="ECO:0000313" key="5">
    <source>
        <dbReference type="EMBL" id="CAL1142463.1"/>
    </source>
</evidence>
<keyword evidence="7" id="KW-1185">Reference proteome</keyword>
<feature type="transmembrane region" description="Helical" evidence="2">
    <location>
        <begin position="63"/>
        <end position="82"/>
    </location>
</feature>
<dbReference type="AlphaFoldDB" id="A0A9P1FUN1"/>
<accession>A0A9P1FUN1</accession>
<keyword evidence="3" id="KW-0732">Signal</keyword>
<reference evidence="5" key="2">
    <citation type="submission" date="2024-04" db="EMBL/GenBank/DDBJ databases">
        <authorList>
            <person name="Chen Y."/>
            <person name="Shah S."/>
            <person name="Dougan E. K."/>
            <person name="Thang M."/>
            <person name="Chan C."/>
        </authorList>
    </citation>
    <scope>NUCLEOTIDE SEQUENCE [LARGE SCALE GENOMIC DNA]</scope>
</reference>
<dbReference type="OrthoDB" id="406239at2759"/>
<keyword evidence="2" id="KW-0472">Membrane</keyword>
<evidence type="ECO:0000313" key="4">
    <source>
        <dbReference type="EMBL" id="CAI3989088.1"/>
    </source>
</evidence>
<reference evidence="4" key="1">
    <citation type="submission" date="2022-10" db="EMBL/GenBank/DDBJ databases">
        <authorList>
            <person name="Chen Y."/>
            <person name="Dougan E. K."/>
            <person name="Chan C."/>
            <person name="Rhodes N."/>
            <person name="Thang M."/>
        </authorList>
    </citation>
    <scope>NUCLEOTIDE SEQUENCE</scope>
</reference>
<evidence type="ECO:0000256" key="2">
    <source>
        <dbReference type="SAM" id="Phobius"/>
    </source>
</evidence>
<dbReference type="EMBL" id="CAMXCT010001335">
    <property type="protein sequence ID" value="CAI3989088.1"/>
    <property type="molecule type" value="Genomic_DNA"/>
</dbReference>
<keyword evidence="2" id="KW-0812">Transmembrane</keyword>
<dbReference type="EMBL" id="CAMXCT020001335">
    <property type="protein sequence ID" value="CAL1142463.1"/>
    <property type="molecule type" value="Genomic_DNA"/>
</dbReference>
<sequence length="454" mass="50819">MSLWILCVFLPATASKAEILSVVQHDPSQDPSQLHDGDPLKNVGQTVQRAGQAPQSEGVHMPVIVAVVGLLLLGSCMFLVWWKHQKVWWKHQNVWRKEPSPNPDPELQPAPAPSQVLPPDHVQKPSVQFASGQVSAQWPRGKTAHFAVEAGSFEAFGHQYSIEHADEPVVAQFRWGDGTLQISDRVDRNTIWWRTNHPNPDWQRFLWVCIPLCRCGPASHAMEFSESSYKCSVCRSQGHEKHWQCVQHDVHFCCNCAVPPLTPATLGVSARYVVEIFPSLARSATGLENPNFYEICPQLALGEHGLGFGKTCPRDGKPNCSLVDSLEDQYSGKVTHFVSWCWGYTLQDFASAVHSWLRRSKLDAEDVFLWVCFFCNNQYRIMDSGSTKTGSDELKSVFETHLAEAGQMLVLLDKFVSPIYIRGYLNDLRAVAAGLCIVCIEQEFSMSIILSESA</sequence>
<evidence type="ECO:0000256" key="1">
    <source>
        <dbReference type="SAM" id="MobiDB-lite"/>
    </source>
</evidence>
<feature type="region of interest" description="Disordered" evidence="1">
    <location>
        <begin position="26"/>
        <end position="54"/>
    </location>
</feature>
<organism evidence="4">
    <name type="scientific">Cladocopium goreaui</name>
    <dbReference type="NCBI Taxonomy" id="2562237"/>
    <lineage>
        <taxon>Eukaryota</taxon>
        <taxon>Sar</taxon>
        <taxon>Alveolata</taxon>
        <taxon>Dinophyceae</taxon>
        <taxon>Suessiales</taxon>
        <taxon>Symbiodiniaceae</taxon>
        <taxon>Cladocopium</taxon>
    </lineage>
</organism>
<feature type="signal peptide" evidence="3">
    <location>
        <begin position="1"/>
        <end position="17"/>
    </location>
</feature>
<keyword evidence="2" id="KW-1133">Transmembrane helix</keyword>
<dbReference type="EMBL" id="CAMXCT030001335">
    <property type="protein sequence ID" value="CAL4776400.1"/>
    <property type="molecule type" value="Genomic_DNA"/>
</dbReference>
<proteinExistence type="predicted"/>
<name>A0A9P1FUN1_9DINO</name>